<feature type="binding site" evidence="12">
    <location>
        <position position="168"/>
    </location>
    <ligand>
        <name>Zn(2+)</name>
        <dbReference type="ChEBI" id="CHEBI:29105"/>
        <note>catalytic</note>
    </ligand>
</feature>
<evidence type="ECO:0000313" key="15">
    <source>
        <dbReference type="EMBL" id="TNN64446.1"/>
    </source>
</evidence>
<comment type="cofactor">
    <cofactor evidence="1 12">
        <name>Zn(2+)</name>
        <dbReference type="ChEBI" id="CHEBI:29105"/>
    </cofactor>
</comment>
<feature type="domain" description="CMP/dCMP-type deaminase" evidence="14">
    <location>
        <begin position="79"/>
        <end position="206"/>
    </location>
</feature>
<dbReference type="Proteomes" id="UP000314294">
    <property type="component" value="Unassembled WGS sequence"/>
</dbReference>
<evidence type="ECO:0000313" key="16">
    <source>
        <dbReference type="Proteomes" id="UP000314294"/>
    </source>
</evidence>
<reference evidence="15 16" key="1">
    <citation type="submission" date="2019-03" db="EMBL/GenBank/DDBJ databases">
        <title>First draft genome of Liparis tanakae, snailfish: a comprehensive survey of snailfish specific genes.</title>
        <authorList>
            <person name="Kim W."/>
            <person name="Song I."/>
            <person name="Jeong J.-H."/>
            <person name="Kim D."/>
            <person name="Kim S."/>
            <person name="Ryu S."/>
            <person name="Song J.Y."/>
            <person name="Lee S.K."/>
        </authorList>
    </citation>
    <scope>NUCLEOTIDE SEQUENCE [LARGE SCALE GENOMIC DNA]</scope>
    <source>
        <tissue evidence="15">Muscle</tissue>
    </source>
</reference>
<dbReference type="GO" id="GO:0072527">
    <property type="term" value="P:pyrimidine-containing compound metabolic process"/>
    <property type="evidence" value="ECO:0007669"/>
    <property type="project" value="UniProtKB-ARBA"/>
</dbReference>
<evidence type="ECO:0000256" key="11">
    <source>
        <dbReference type="PIRSR" id="PIRSR606262-2"/>
    </source>
</evidence>
<proteinExistence type="inferred from homology"/>
<evidence type="ECO:0000256" key="7">
    <source>
        <dbReference type="ARBA" id="ARBA00022833"/>
    </source>
</evidence>
<keyword evidence="7 12" id="KW-0862">Zinc</keyword>
<evidence type="ECO:0000256" key="2">
    <source>
        <dbReference type="ARBA" id="ARBA00003949"/>
    </source>
</evidence>
<evidence type="ECO:0000256" key="8">
    <source>
        <dbReference type="ARBA" id="ARBA00032005"/>
    </source>
</evidence>
<sequence>MVQPPAGLMQVFLSVNQQAASHLVMSASSAATGCRLPLPLLCKALPWPRGPDRATMAQVESSGGAQRAEDQDPGPLSPDAVQRLIRRAQEAKRAAYCPYSRFRVGAALLAPDGRVITGCNVENACYNLGVCAERNAISKAVSEGYRSFRAIAIASDLEEQFISPCGGCRQFIREFGSGCLVYLSKPDGSFLQRSVEELLPASFGPEELSMKRSEEGPWRESLAVWTDLLDYGQSLLEPGQFVRTVTVSRYGTSAFPQSFTSDLSFFLSKTRPEFQRFLKFKLKNDNFISKSEALTPYCLHEEGNREKGKKKNIDGQRVWEMTESSPRRATNKNKRVELGGGENQPMFPYSSALPIENYRLMINNFLDSFPGTLLPLSVGVRWSRTRWSGRTRLSYQESRRLARPLHSDSLPENTQIREEATGKERRGKGNKSCSKRN</sequence>
<feature type="binding site" evidence="12">
    <location>
        <position position="165"/>
    </location>
    <ligand>
        <name>Zn(2+)</name>
        <dbReference type="ChEBI" id="CHEBI:29105"/>
        <note>catalytic</note>
    </ligand>
</feature>
<feature type="binding site" evidence="12">
    <location>
        <position position="131"/>
    </location>
    <ligand>
        <name>Zn(2+)</name>
        <dbReference type="ChEBI" id="CHEBI:29105"/>
        <note>catalytic</note>
    </ligand>
</feature>
<evidence type="ECO:0000256" key="4">
    <source>
        <dbReference type="ARBA" id="ARBA00012783"/>
    </source>
</evidence>
<feature type="region of interest" description="Disordered" evidence="13">
    <location>
        <begin position="398"/>
        <end position="437"/>
    </location>
</feature>
<organism evidence="15 16">
    <name type="scientific">Liparis tanakae</name>
    <name type="common">Tanaka's snailfish</name>
    <dbReference type="NCBI Taxonomy" id="230148"/>
    <lineage>
        <taxon>Eukaryota</taxon>
        <taxon>Metazoa</taxon>
        <taxon>Chordata</taxon>
        <taxon>Craniata</taxon>
        <taxon>Vertebrata</taxon>
        <taxon>Euteleostomi</taxon>
        <taxon>Actinopterygii</taxon>
        <taxon>Neopterygii</taxon>
        <taxon>Teleostei</taxon>
        <taxon>Neoteleostei</taxon>
        <taxon>Acanthomorphata</taxon>
        <taxon>Eupercaria</taxon>
        <taxon>Perciformes</taxon>
        <taxon>Cottioidei</taxon>
        <taxon>Cottales</taxon>
        <taxon>Liparidae</taxon>
        <taxon>Liparis</taxon>
    </lineage>
</organism>
<dbReference type="InterPro" id="IPR050202">
    <property type="entry name" value="Cyt/Deoxycyt_deaminase"/>
</dbReference>
<evidence type="ECO:0000256" key="6">
    <source>
        <dbReference type="ARBA" id="ARBA00022801"/>
    </source>
</evidence>
<dbReference type="FunFam" id="3.40.140.10:FF:000008">
    <property type="entry name" value="Cytidine deaminase"/>
    <property type="match status" value="1"/>
</dbReference>
<keyword evidence="6" id="KW-0378">Hydrolase</keyword>
<evidence type="ECO:0000256" key="12">
    <source>
        <dbReference type="PIRSR" id="PIRSR606262-3"/>
    </source>
</evidence>
<name>A0A4Z2HFF7_9TELE</name>
<feature type="compositionally biased region" description="Basic and acidic residues" evidence="13">
    <location>
        <begin position="415"/>
        <end position="424"/>
    </location>
</feature>
<evidence type="ECO:0000259" key="14">
    <source>
        <dbReference type="PROSITE" id="PS51747"/>
    </source>
</evidence>
<dbReference type="SUPFAM" id="SSF53927">
    <property type="entry name" value="Cytidine deaminase-like"/>
    <property type="match status" value="1"/>
</dbReference>
<dbReference type="InterPro" id="IPR006262">
    <property type="entry name" value="Cyt_deam_tetra"/>
</dbReference>
<dbReference type="InterPro" id="IPR016193">
    <property type="entry name" value="Cytidine_deaminase-like"/>
</dbReference>
<dbReference type="Pfam" id="PF00383">
    <property type="entry name" value="dCMP_cyt_deam_1"/>
    <property type="match status" value="1"/>
</dbReference>
<dbReference type="GO" id="GO:0005829">
    <property type="term" value="C:cytosol"/>
    <property type="evidence" value="ECO:0007669"/>
    <property type="project" value="TreeGrafter"/>
</dbReference>
<feature type="region of interest" description="Disordered" evidence="13">
    <location>
        <begin position="53"/>
        <end position="78"/>
    </location>
</feature>
<feature type="active site" description="Proton donor" evidence="10">
    <location>
        <position position="133"/>
    </location>
</feature>
<dbReference type="PANTHER" id="PTHR11644">
    <property type="entry name" value="CYTIDINE DEAMINASE"/>
    <property type="match status" value="1"/>
</dbReference>
<evidence type="ECO:0000256" key="5">
    <source>
        <dbReference type="ARBA" id="ARBA00022723"/>
    </source>
</evidence>
<evidence type="ECO:0000256" key="3">
    <source>
        <dbReference type="ARBA" id="ARBA00006576"/>
    </source>
</evidence>
<dbReference type="AlphaFoldDB" id="A0A4Z2HFF7"/>
<dbReference type="PROSITE" id="PS00903">
    <property type="entry name" value="CYT_DCMP_DEAMINASES_1"/>
    <property type="match status" value="1"/>
</dbReference>
<evidence type="ECO:0000256" key="10">
    <source>
        <dbReference type="PIRSR" id="PIRSR606262-1"/>
    </source>
</evidence>
<dbReference type="NCBIfam" id="NF004064">
    <property type="entry name" value="PRK05578.1"/>
    <property type="match status" value="1"/>
</dbReference>
<dbReference type="PROSITE" id="PS51747">
    <property type="entry name" value="CYT_DCMP_DEAMINASES_2"/>
    <property type="match status" value="1"/>
</dbReference>
<comment type="similarity">
    <text evidence="3">Belongs to the cytidine and deoxycytidylate deaminase family.</text>
</comment>
<dbReference type="OrthoDB" id="414540at2759"/>
<dbReference type="InterPro" id="IPR002125">
    <property type="entry name" value="CMP_dCMP_dom"/>
</dbReference>
<dbReference type="GO" id="GO:0042802">
    <property type="term" value="F:identical protein binding"/>
    <property type="evidence" value="ECO:0007669"/>
    <property type="project" value="UniProtKB-ARBA"/>
</dbReference>
<feature type="binding site" evidence="11">
    <location>
        <begin position="120"/>
        <end position="126"/>
    </location>
    <ligand>
        <name>substrate</name>
    </ligand>
</feature>
<comment type="catalytic activity">
    <reaction evidence="9">
        <text>cytidine + H2O + H(+) = uridine + NH4(+)</text>
        <dbReference type="Rhea" id="RHEA:16069"/>
        <dbReference type="ChEBI" id="CHEBI:15377"/>
        <dbReference type="ChEBI" id="CHEBI:15378"/>
        <dbReference type="ChEBI" id="CHEBI:16704"/>
        <dbReference type="ChEBI" id="CHEBI:17562"/>
        <dbReference type="ChEBI" id="CHEBI:28938"/>
        <dbReference type="EC" id="3.5.4.5"/>
    </reaction>
</comment>
<dbReference type="GO" id="GO:0055086">
    <property type="term" value="P:nucleobase-containing small molecule metabolic process"/>
    <property type="evidence" value="ECO:0007669"/>
    <property type="project" value="UniProtKB-ARBA"/>
</dbReference>
<feature type="region of interest" description="Disordered" evidence="13">
    <location>
        <begin position="323"/>
        <end position="342"/>
    </location>
</feature>
<gene>
    <name evidence="15" type="primary">Cda_0</name>
    <name evidence="15" type="ORF">EYF80_025297</name>
</gene>
<evidence type="ECO:0000256" key="1">
    <source>
        <dbReference type="ARBA" id="ARBA00001947"/>
    </source>
</evidence>
<keyword evidence="16" id="KW-1185">Reference proteome</keyword>
<dbReference type="GO" id="GO:0008270">
    <property type="term" value="F:zinc ion binding"/>
    <property type="evidence" value="ECO:0007669"/>
    <property type="project" value="InterPro"/>
</dbReference>
<dbReference type="EMBL" id="SRLO01000252">
    <property type="protein sequence ID" value="TNN64446.1"/>
    <property type="molecule type" value="Genomic_DNA"/>
</dbReference>
<keyword evidence="5 12" id="KW-0479">Metal-binding</keyword>
<evidence type="ECO:0000256" key="9">
    <source>
        <dbReference type="ARBA" id="ARBA00049558"/>
    </source>
</evidence>
<dbReference type="GO" id="GO:0004126">
    <property type="term" value="F:cytidine deaminase activity"/>
    <property type="evidence" value="ECO:0007669"/>
    <property type="project" value="UniProtKB-EC"/>
</dbReference>
<accession>A0A4Z2HFF7</accession>
<comment type="caution">
    <text evidence="15">The sequence shown here is derived from an EMBL/GenBank/DDBJ whole genome shotgun (WGS) entry which is preliminary data.</text>
</comment>
<dbReference type="InterPro" id="IPR016192">
    <property type="entry name" value="APOBEC/CMP_deaminase_Zn-bd"/>
</dbReference>
<dbReference type="PANTHER" id="PTHR11644:SF24">
    <property type="entry name" value="CYTIDINE DEAMINASE"/>
    <property type="match status" value="1"/>
</dbReference>
<dbReference type="NCBIfam" id="TIGR01354">
    <property type="entry name" value="cyt_deam_tetra"/>
    <property type="match status" value="1"/>
</dbReference>
<dbReference type="EC" id="3.5.4.5" evidence="4"/>
<feature type="compositionally biased region" description="Basic residues" evidence="13">
    <location>
        <begin position="425"/>
        <end position="437"/>
    </location>
</feature>
<protein>
    <recommendedName>
        <fullName evidence="4">cytidine deaminase</fullName>
        <ecNumber evidence="4">3.5.4.5</ecNumber>
    </recommendedName>
    <alternativeName>
        <fullName evidence="8">Cytidine aminohydrolase</fullName>
    </alternativeName>
</protein>
<dbReference type="Gene3D" id="3.40.140.10">
    <property type="entry name" value="Cytidine Deaminase, domain 2"/>
    <property type="match status" value="1"/>
</dbReference>
<comment type="function">
    <text evidence="2">This enzyme scavenges exogenous and endogenous cytidine and 2'-deoxycytidine for UMP synthesis.</text>
</comment>
<dbReference type="CDD" id="cd01283">
    <property type="entry name" value="cytidine_deaminase"/>
    <property type="match status" value="1"/>
</dbReference>
<evidence type="ECO:0000256" key="13">
    <source>
        <dbReference type="SAM" id="MobiDB-lite"/>
    </source>
</evidence>